<accession>B0PCY7</accession>
<protein>
    <submittedName>
        <fullName evidence="1">Uncharacterized protein</fullName>
    </submittedName>
</protein>
<sequence>MVYKVRANKNYNQERCDSNVREKSPMTVILVREMLRHASR</sequence>
<dbReference type="EMBL" id="ABGD02000022">
    <property type="protein sequence ID" value="EDS10673.1"/>
    <property type="molecule type" value="Genomic_DNA"/>
</dbReference>
<name>B0PCY7_9FIRM</name>
<dbReference type="HOGENOM" id="CLU_3283933_0_0_9"/>
<dbReference type="Proteomes" id="UP000003803">
    <property type="component" value="Unassembled WGS sequence"/>
</dbReference>
<evidence type="ECO:0000313" key="1">
    <source>
        <dbReference type="EMBL" id="EDS10673.1"/>
    </source>
</evidence>
<evidence type="ECO:0000313" key="2">
    <source>
        <dbReference type="Proteomes" id="UP000003803"/>
    </source>
</evidence>
<organism evidence="1 2">
    <name type="scientific">Anaerotruncus colihominis DSM 17241</name>
    <dbReference type="NCBI Taxonomy" id="445972"/>
    <lineage>
        <taxon>Bacteria</taxon>
        <taxon>Bacillati</taxon>
        <taxon>Bacillota</taxon>
        <taxon>Clostridia</taxon>
        <taxon>Eubacteriales</taxon>
        <taxon>Oscillospiraceae</taxon>
        <taxon>Anaerotruncus</taxon>
    </lineage>
</organism>
<keyword evidence="2" id="KW-1185">Reference proteome</keyword>
<reference evidence="1" key="2">
    <citation type="submission" date="2013-09" db="EMBL/GenBank/DDBJ databases">
        <title>Draft genome sequence of Anaerotruncus colihominis(DSM 17241).</title>
        <authorList>
            <person name="Sudarsanam P."/>
            <person name="Ley R."/>
            <person name="Guruge J."/>
            <person name="Turnbaugh P.J."/>
            <person name="Mahowald M."/>
            <person name="Liep D."/>
            <person name="Gordon J."/>
        </authorList>
    </citation>
    <scope>NUCLEOTIDE SEQUENCE</scope>
    <source>
        <strain evidence="1">DSM 17241</strain>
    </source>
</reference>
<dbReference type="AlphaFoldDB" id="B0PCY7"/>
<proteinExistence type="predicted"/>
<gene>
    <name evidence="1" type="ORF">ANACOL_02650</name>
</gene>
<comment type="caution">
    <text evidence="1">The sequence shown here is derived from an EMBL/GenBank/DDBJ whole genome shotgun (WGS) entry which is preliminary data.</text>
</comment>
<reference evidence="1" key="1">
    <citation type="submission" date="2007-11" db="EMBL/GenBank/DDBJ databases">
        <authorList>
            <person name="Fulton L."/>
            <person name="Clifton S."/>
            <person name="Fulton B."/>
            <person name="Xu J."/>
            <person name="Minx P."/>
            <person name="Pepin K.H."/>
            <person name="Johnson M."/>
            <person name="Thiruvilangam P."/>
            <person name="Bhonagiri V."/>
            <person name="Nash W.E."/>
            <person name="Mardis E.R."/>
            <person name="Wilson R.K."/>
        </authorList>
    </citation>
    <scope>NUCLEOTIDE SEQUENCE [LARGE SCALE GENOMIC DNA]</scope>
    <source>
        <strain evidence="1">DSM 17241</strain>
    </source>
</reference>